<evidence type="ECO:0000256" key="5">
    <source>
        <dbReference type="ARBA" id="ARBA00022553"/>
    </source>
</evidence>
<sequence>MESWFILAASLAYLLSLFAIAWYGDRTGPHGSERRTPWLYALSFGVYCTSWTFYGAVGRAATGGFYFLPIYIGPILMIGLGWPVLARIVRVAKSENVVSISDFLSARYGKSRSLAALVTVAAVIGLLPYIALQLKAISVSFEILAGASLGTDLSQMPGGTALMAALLMAAFAILFGVRSVSANEHHRGLMMAIAAESVVKLAAALGVGGAIAFSVFGDPATFFDAAVRHPGFLELIRMDSIGTDWWVACLLSGLAILCLPRQFHVAVVENTHGGDVRSSAKLFPAYLVAINIFVLPVALAGLMLFPDGTTNADTFMVSIPLSQGWPWLALAAFIGGLSAATSMILVEMVALSTMICNDVAVPLLMALRPDDRRLRDDPAGILLLVRRSAVIVLVLLSYGCYRLIGPAFPLATIGMMSFTAVAQFAPALLGGLIWSRASRSGAFAGICAGFIGWAYTMLLPSFADAGWLASSALREGPFGLTGLSPVALAGIAGIDPLTNAALWSLGPNLLLFVVVSLLTRPSTLERQQAARFMSLRRASDGEPHGPRGATLADLHDLALRYVGQSRADAAFRRFTGVDDGDLRTALLMRTDGEAIQLTERLLAGAVGSASARVVVAGLLSDRRLSRTDARSIIDEASRAILKQHELLRATVENVPQGIAVFDEDWRVATWNNQFVVLLELPDGFVQVGTSLQDIVGLIARRGEYGRNGEIETLLERRSDPRRRNKPDVYERVRPDGTVLEIATNPMPGQRPGGRPGGGGFVAVYTDVTERHRAAAALREANETLERRIEERTHALSEAKAEAERANRGKTRFLAAASHDLLQPLHAARLFLSALGERNGDSAIRQIDTSLRSVETILGDLLDVSKIDSGVVKPNPVPMRIEELLKPLGEEFTVLASRHGLGLRVVDCSAIVRSDPTLLRRILQNYLANAVRYTRTGRILLGCRRRDNFLSIEVWDTGPGIPEHKVPEIFMEFRQLDNDGDDRGDRGKGLGLGLAIVERLAGILGHTVQVRSKVGRGSAFSVLVPLTDEPVAARAVVVRPRGRDLRGVLVLCLENEPAIARATEDLLSSWSCRVVTAVAPDLALAKLEGRTPDVILTDYHLDRSLTGVEALRTLRASLGSDIPAAVVTADRDAAVREDIEAAGCRLLYKPVRPGALRALLGQLLAERQRMAG</sequence>
<evidence type="ECO:0000259" key="14">
    <source>
        <dbReference type="PROSITE" id="PS50109"/>
    </source>
</evidence>
<evidence type="ECO:0000256" key="6">
    <source>
        <dbReference type="ARBA" id="ARBA00022679"/>
    </source>
</evidence>
<comment type="caution">
    <text evidence="16">The sequence shown here is derived from an EMBL/GenBank/DDBJ whole genome shotgun (WGS) entry which is preliminary data.</text>
</comment>
<dbReference type="Pfam" id="PF12860">
    <property type="entry name" value="PAS_7"/>
    <property type="match status" value="1"/>
</dbReference>
<dbReference type="InterPro" id="IPR011006">
    <property type="entry name" value="CheY-like_superfamily"/>
</dbReference>
<dbReference type="Pfam" id="PF00512">
    <property type="entry name" value="HisKA"/>
    <property type="match status" value="1"/>
</dbReference>
<feature type="coiled-coil region" evidence="12">
    <location>
        <begin position="774"/>
        <end position="801"/>
    </location>
</feature>
<dbReference type="PROSITE" id="PS50110">
    <property type="entry name" value="RESPONSE_REGULATORY"/>
    <property type="match status" value="1"/>
</dbReference>
<dbReference type="InterPro" id="IPR001789">
    <property type="entry name" value="Sig_transdc_resp-reg_receiver"/>
</dbReference>
<dbReference type="PANTHER" id="PTHR43047">
    <property type="entry name" value="TWO-COMPONENT HISTIDINE PROTEIN KINASE"/>
    <property type="match status" value="1"/>
</dbReference>
<feature type="transmembrane region" description="Helical" evidence="13">
    <location>
        <begin position="198"/>
        <end position="216"/>
    </location>
</feature>
<dbReference type="SUPFAM" id="SSF47384">
    <property type="entry name" value="Homodimeric domain of signal transducing histidine kinase"/>
    <property type="match status" value="1"/>
</dbReference>
<feature type="transmembrane region" description="Helical" evidence="13">
    <location>
        <begin position="245"/>
        <end position="263"/>
    </location>
</feature>
<dbReference type="GO" id="GO:0005886">
    <property type="term" value="C:plasma membrane"/>
    <property type="evidence" value="ECO:0007669"/>
    <property type="project" value="TreeGrafter"/>
</dbReference>
<keyword evidence="7 13" id="KW-0812">Transmembrane</keyword>
<dbReference type="InterPro" id="IPR035965">
    <property type="entry name" value="PAS-like_dom_sf"/>
</dbReference>
<dbReference type="EC" id="2.7.13.3" evidence="4"/>
<dbReference type="Gene3D" id="1.10.287.130">
    <property type="match status" value="1"/>
</dbReference>
<evidence type="ECO:0000256" key="9">
    <source>
        <dbReference type="ARBA" id="ARBA00022989"/>
    </source>
</evidence>
<evidence type="ECO:0000256" key="7">
    <source>
        <dbReference type="ARBA" id="ARBA00022692"/>
    </source>
</evidence>
<dbReference type="GO" id="GO:0022857">
    <property type="term" value="F:transmembrane transporter activity"/>
    <property type="evidence" value="ECO:0007669"/>
    <property type="project" value="InterPro"/>
</dbReference>
<feature type="transmembrane region" description="Helical" evidence="13">
    <location>
        <begin position="500"/>
        <end position="518"/>
    </location>
</feature>
<comment type="subcellular location">
    <subcellularLocation>
        <location evidence="2">Membrane</location>
        <topology evidence="2">Multi-pass membrane protein</topology>
    </subcellularLocation>
</comment>
<evidence type="ECO:0000256" key="8">
    <source>
        <dbReference type="ARBA" id="ARBA00022777"/>
    </source>
</evidence>
<evidence type="ECO:0000256" key="1">
    <source>
        <dbReference type="ARBA" id="ARBA00000085"/>
    </source>
</evidence>
<dbReference type="InterPro" id="IPR003661">
    <property type="entry name" value="HisK_dim/P_dom"/>
</dbReference>
<dbReference type="InterPro" id="IPR036890">
    <property type="entry name" value="HATPase_C_sf"/>
</dbReference>
<gene>
    <name evidence="16" type="ORF">CRT60_04225</name>
</gene>
<feature type="transmembrane region" description="Helical" evidence="13">
    <location>
        <begin position="37"/>
        <end position="57"/>
    </location>
</feature>
<dbReference type="InterPro" id="IPR005467">
    <property type="entry name" value="His_kinase_dom"/>
</dbReference>
<accession>A0A2B8BKW0</accession>
<dbReference type="SMART" id="SM00448">
    <property type="entry name" value="REC"/>
    <property type="match status" value="1"/>
</dbReference>
<keyword evidence="9 13" id="KW-1133">Transmembrane helix</keyword>
<dbReference type="Gene3D" id="3.40.50.2300">
    <property type="match status" value="1"/>
</dbReference>
<feature type="transmembrane region" description="Helical" evidence="13">
    <location>
        <begin position="114"/>
        <end position="132"/>
    </location>
</feature>
<dbReference type="PRINTS" id="PR00344">
    <property type="entry name" value="BCTRLSENSOR"/>
</dbReference>
<feature type="transmembrane region" description="Helical" evidence="13">
    <location>
        <begin position="381"/>
        <end position="404"/>
    </location>
</feature>
<proteinExistence type="inferred from homology"/>
<feature type="transmembrane region" description="Helical" evidence="13">
    <location>
        <begin position="283"/>
        <end position="305"/>
    </location>
</feature>
<dbReference type="Pfam" id="PF02518">
    <property type="entry name" value="HATPase_c"/>
    <property type="match status" value="1"/>
</dbReference>
<dbReference type="Proteomes" id="UP000225379">
    <property type="component" value="Unassembled WGS sequence"/>
</dbReference>
<feature type="modified residue" description="4-aspartylphosphate" evidence="11">
    <location>
        <position position="1097"/>
    </location>
</feature>
<feature type="transmembrane region" description="Helical" evidence="13">
    <location>
        <begin position="410"/>
        <end position="434"/>
    </location>
</feature>
<dbReference type="CDD" id="cd00082">
    <property type="entry name" value="HisKA"/>
    <property type="match status" value="1"/>
</dbReference>
<keyword evidence="10 13" id="KW-0472">Membrane</keyword>
<dbReference type="CDD" id="cd10322">
    <property type="entry name" value="SLC5sbd"/>
    <property type="match status" value="1"/>
</dbReference>
<dbReference type="InterPro" id="IPR004358">
    <property type="entry name" value="Sig_transdc_His_kin-like_C"/>
</dbReference>
<evidence type="ECO:0000256" key="4">
    <source>
        <dbReference type="ARBA" id="ARBA00012438"/>
    </source>
</evidence>
<keyword evidence="6" id="KW-0808">Transferase</keyword>
<evidence type="ECO:0000256" key="13">
    <source>
        <dbReference type="SAM" id="Phobius"/>
    </source>
</evidence>
<dbReference type="SMART" id="SM00387">
    <property type="entry name" value="HATPase_c"/>
    <property type="match status" value="1"/>
</dbReference>
<dbReference type="SUPFAM" id="SSF55874">
    <property type="entry name" value="ATPase domain of HSP90 chaperone/DNA topoisomerase II/histidine kinase"/>
    <property type="match status" value="1"/>
</dbReference>
<dbReference type="RefSeq" id="WP_098735210.1">
    <property type="nucleotide sequence ID" value="NZ_PDKW01000038.1"/>
</dbReference>
<dbReference type="InterPro" id="IPR003594">
    <property type="entry name" value="HATPase_dom"/>
</dbReference>
<dbReference type="SMART" id="SM00388">
    <property type="entry name" value="HisKA"/>
    <property type="match status" value="1"/>
</dbReference>
<dbReference type="NCBIfam" id="NF041832">
    <property type="entry name" value="near_NosP_CTERM"/>
    <property type="match status" value="1"/>
</dbReference>
<feature type="transmembrane region" description="Helical" evidence="13">
    <location>
        <begin position="325"/>
        <end position="346"/>
    </location>
</feature>
<comment type="similarity">
    <text evidence="3">Belongs to the sodium:solute symporter (SSF) (TC 2.A.21) family.</text>
</comment>
<dbReference type="Gene3D" id="3.30.565.10">
    <property type="entry name" value="Histidine kinase-like ATPase, C-terminal domain"/>
    <property type="match status" value="1"/>
</dbReference>
<name>A0A2B8BKW0_9PROT</name>
<feature type="transmembrane region" description="Helical" evidence="13">
    <location>
        <begin position="158"/>
        <end position="177"/>
    </location>
</feature>
<dbReference type="InterPro" id="IPR001734">
    <property type="entry name" value="Na/solute_symporter"/>
</dbReference>
<keyword evidence="5 11" id="KW-0597">Phosphoprotein</keyword>
<evidence type="ECO:0000259" key="15">
    <source>
        <dbReference type="PROSITE" id="PS50110"/>
    </source>
</evidence>
<evidence type="ECO:0000256" key="2">
    <source>
        <dbReference type="ARBA" id="ARBA00004141"/>
    </source>
</evidence>
<keyword evidence="8 16" id="KW-0418">Kinase</keyword>
<evidence type="ECO:0000256" key="12">
    <source>
        <dbReference type="SAM" id="Coils"/>
    </source>
</evidence>
<dbReference type="SUPFAM" id="SSF52172">
    <property type="entry name" value="CheY-like"/>
    <property type="match status" value="1"/>
</dbReference>
<keyword evidence="12" id="KW-0175">Coiled coil</keyword>
<evidence type="ECO:0000256" key="10">
    <source>
        <dbReference type="ARBA" id="ARBA00023136"/>
    </source>
</evidence>
<dbReference type="AlphaFoldDB" id="A0A2B8BKW0"/>
<dbReference type="Gene3D" id="1.20.1730.10">
    <property type="entry name" value="Sodium/glucose cotransporter"/>
    <property type="match status" value="1"/>
</dbReference>
<reference evidence="17" key="1">
    <citation type="submission" date="2017-10" db="EMBL/GenBank/DDBJ databases">
        <authorList>
            <person name="Kravchenko I.K."/>
            <person name="Grouzdev D.S."/>
        </authorList>
    </citation>
    <scope>NUCLEOTIDE SEQUENCE [LARGE SCALE GENOMIC DNA]</scope>
    <source>
        <strain evidence="17">B2</strain>
    </source>
</reference>
<feature type="transmembrane region" description="Helical" evidence="13">
    <location>
        <begin position="6"/>
        <end position="25"/>
    </location>
</feature>
<dbReference type="InterPro" id="IPR036097">
    <property type="entry name" value="HisK_dim/P_sf"/>
</dbReference>
<evidence type="ECO:0000313" key="16">
    <source>
        <dbReference type="EMBL" id="PGH58380.1"/>
    </source>
</evidence>
<dbReference type="EMBL" id="PDKW01000038">
    <property type="protein sequence ID" value="PGH58380.1"/>
    <property type="molecule type" value="Genomic_DNA"/>
</dbReference>
<evidence type="ECO:0000313" key="17">
    <source>
        <dbReference type="Proteomes" id="UP000225379"/>
    </source>
</evidence>
<dbReference type="Pfam" id="PF00072">
    <property type="entry name" value="Response_reg"/>
    <property type="match status" value="1"/>
</dbReference>
<dbReference type="GO" id="GO:0009927">
    <property type="term" value="F:histidine phosphotransfer kinase activity"/>
    <property type="evidence" value="ECO:0007669"/>
    <property type="project" value="TreeGrafter"/>
</dbReference>
<dbReference type="PROSITE" id="PS50283">
    <property type="entry name" value="NA_SOLUT_SYMP_3"/>
    <property type="match status" value="1"/>
</dbReference>
<dbReference type="PROSITE" id="PS50109">
    <property type="entry name" value="HIS_KIN"/>
    <property type="match status" value="1"/>
</dbReference>
<dbReference type="SUPFAM" id="SSF55785">
    <property type="entry name" value="PYP-like sensor domain (PAS domain)"/>
    <property type="match status" value="1"/>
</dbReference>
<protein>
    <recommendedName>
        <fullName evidence="4">histidine kinase</fullName>
        <ecNumber evidence="4">2.7.13.3</ecNumber>
    </recommendedName>
</protein>
<dbReference type="GO" id="GO:0000155">
    <property type="term" value="F:phosphorelay sensor kinase activity"/>
    <property type="evidence" value="ECO:0007669"/>
    <property type="project" value="InterPro"/>
</dbReference>
<feature type="domain" description="Response regulatory" evidence="15">
    <location>
        <begin position="1048"/>
        <end position="1163"/>
    </location>
</feature>
<comment type="catalytic activity">
    <reaction evidence="1">
        <text>ATP + protein L-histidine = ADP + protein N-phospho-L-histidine.</text>
        <dbReference type="EC" id="2.7.13.3"/>
    </reaction>
</comment>
<feature type="transmembrane region" description="Helical" evidence="13">
    <location>
        <begin position="63"/>
        <end position="85"/>
    </location>
</feature>
<dbReference type="Gene3D" id="3.30.450.20">
    <property type="entry name" value="PAS domain"/>
    <property type="match status" value="1"/>
</dbReference>
<keyword evidence="17" id="KW-1185">Reference proteome</keyword>
<feature type="domain" description="Histidine kinase" evidence="14">
    <location>
        <begin position="815"/>
        <end position="1027"/>
    </location>
</feature>
<feature type="transmembrane region" description="Helical" evidence="13">
    <location>
        <begin position="441"/>
        <end position="463"/>
    </location>
</feature>
<dbReference type="InterPro" id="IPR038377">
    <property type="entry name" value="Na/Glc_symporter_sf"/>
</dbReference>
<dbReference type="CDD" id="cd00156">
    <property type="entry name" value="REC"/>
    <property type="match status" value="1"/>
</dbReference>
<organism evidence="16 17">
    <name type="scientific">Azospirillum palustre</name>
    <dbReference type="NCBI Taxonomy" id="2044885"/>
    <lineage>
        <taxon>Bacteria</taxon>
        <taxon>Pseudomonadati</taxon>
        <taxon>Pseudomonadota</taxon>
        <taxon>Alphaproteobacteria</taxon>
        <taxon>Rhodospirillales</taxon>
        <taxon>Azospirillaceae</taxon>
        <taxon>Azospirillum</taxon>
    </lineage>
</organism>
<dbReference type="OrthoDB" id="9764438at2"/>
<evidence type="ECO:0000256" key="3">
    <source>
        <dbReference type="ARBA" id="ARBA00006434"/>
    </source>
</evidence>
<dbReference type="FunFam" id="3.30.565.10:FF:000049">
    <property type="entry name" value="Two-component sensor histidine kinase"/>
    <property type="match status" value="1"/>
</dbReference>
<evidence type="ECO:0000256" key="11">
    <source>
        <dbReference type="PROSITE-ProRule" id="PRU00169"/>
    </source>
</evidence>
<dbReference type="PANTHER" id="PTHR43047:SF9">
    <property type="entry name" value="HISTIDINE KINASE"/>
    <property type="match status" value="1"/>
</dbReference>